<sequence>MAQYAYDTINEQFSEISEKVAKDSMKTVVIEEKANSTQWPKEKLTVRKIPSERMVLLGLNSRRILCTPLVLGLKVLCPLNAPLYKVIIPCYAFKAIAMDSYVRSTIPSLPGLGRLVYSIQYHRPAQTRRTYNGRTDMAVHCNIAPKA</sequence>
<dbReference type="AlphaFoldDB" id="A0A232FJA0"/>
<name>A0A232FJA0_9HYME</name>
<gene>
    <name evidence="1" type="ORF">TSAR_016223</name>
</gene>
<dbReference type="Proteomes" id="UP000215335">
    <property type="component" value="Unassembled WGS sequence"/>
</dbReference>
<accession>A0A232FJA0</accession>
<evidence type="ECO:0000313" key="2">
    <source>
        <dbReference type="Proteomes" id="UP000215335"/>
    </source>
</evidence>
<dbReference type="EMBL" id="NNAY01000147">
    <property type="protein sequence ID" value="OXU30559.1"/>
    <property type="molecule type" value="Genomic_DNA"/>
</dbReference>
<protein>
    <submittedName>
        <fullName evidence="1">Uncharacterized protein</fullName>
    </submittedName>
</protein>
<evidence type="ECO:0000313" key="1">
    <source>
        <dbReference type="EMBL" id="OXU30559.1"/>
    </source>
</evidence>
<reference evidence="1 2" key="1">
    <citation type="journal article" date="2017" name="Curr. Biol.">
        <title>The Evolution of Venom by Co-option of Single-Copy Genes.</title>
        <authorList>
            <person name="Martinson E.O."/>
            <person name="Mrinalini"/>
            <person name="Kelkar Y.D."/>
            <person name="Chang C.H."/>
            <person name="Werren J.H."/>
        </authorList>
    </citation>
    <scope>NUCLEOTIDE SEQUENCE [LARGE SCALE GENOMIC DNA]</scope>
    <source>
        <strain evidence="1 2">Alberta</strain>
        <tissue evidence="1">Whole body</tissue>
    </source>
</reference>
<comment type="caution">
    <text evidence="1">The sequence shown here is derived from an EMBL/GenBank/DDBJ whole genome shotgun (WGS) entry which is preliminary data.</text>
</comment>
<organism evidence="1 2">
    <name type="scientific">Trichomalopsis sarcophagae</name>
    <dbReference type="NCBI Taxonomy" id="543379"/>
    <lineage>
        <taxon>Eukaryota</taxon>
        <taxon>Metazoa</taxon>
        <taxon>Ecdysozoa</taxon>
        <taxon>Arthropoda</taxon>
        <taxon>Hexapoda</taxon>
        <taxon>Insecta</taxon>
        <taxon>Pterygota</taxon>
        <taxon>Neoptera</taxon>
        <taxon>Endopterygota</taxon>
        <taxon>Hymenoptera</taxon>
        <taxon>Apocrita</taxon>
        <taxon>Proctotrupomorpha</taxon>
        <taxon>Chalcidoidea</taxon>
        <taxon>Pteromalidae</taxon>
        <taxon>Pteromalinae</taxon>
        <taxon>Trichomalopsis</taxon>
    </lineage>
</organism>
<keyword evidence="2" id="KW-1185">Reference proteome</keyword>
<proteinExistence type="predicted"/>